<keyword evidence="5" id="KW-0410">Iron transport</keyword>
<evidence type="ECO:0000256" key="6">
    <source>
        <dbReference type="ARBA" id="ARBA00022741"/>
    </source>
</evidence>
<keyword evidence="3" id="KW-0813">Transport</keyword>
<keyword evidence="13" id="KW-1185">Reference proteome</keyword>
<dbReference type="PROSITE" id="PS00211">
    <property type="entry name" value="ABC_TRANSPORTER_1"/>
    <property type="match status" value="1"/>
</dbReference>
<reference evidence="12 13" key="1">
    <citation type="submission" date="2018-01" db="EMBL/GenBank/DDBJ databases">
        <title>Genome sequence of Iodobacter sp. strain PCH194 isolated from Indian Trans-Himalaya.</title>
        <authorList>
            <person name="Kumar V."/>
            <person name="Thakur V."/>
            <person name="Kumar S."/>
            <person name="Singh D."/>
        </authorList>
    </citation>
    <scope>NUCLEOTIDE SEQUENCE [LARGE SCALE GENOMIC DNA]</scope>
    <source>
        <strain evidence="12 13">PCH194</strain>
    </source>
</reference>
<keyword evidence="4" id="KW-1003">Cell membrane</keyword>
<dbReference type="InterPro" id="IPR051535">
    <property type="entry name" value="Siderophore_ABC-ATPase"/>
</dbReference>
<dbReference type="Pfam" id="PF00005">
    <property type="entry name" value="ABC_tran"/>
    <property type="match status" value="1"/>
</dbReference>
<evidence type="ECO:0000256" key="10">
    <source>
        <dbReference type="ARBA" id="ARBA00023136"/>
    </source>
</evidence>
<dbReference type="GO" id="GO:0016887">
    <property type="term" value="F:ATP hydrolysis activity"/>
    <property type="evidence" value="ECO:0007669"/>
    <property type="project" value="InterPro"/>
</dbReference>
<dbReference type="GO" id="GO:0005524">
    <property type="term" value="F:ATP binding"/>
    <property type="evidence" value="ECO:0007669"/>
    <property type="project" value="UniProtKB-KW"/>
</dbReference>
<keyword evidence="10" id="KW-0472">Membrane</keyword>
<dbReference type="GO" id="GO:0005886">
    <property type="term" value="C:plasma membrane"/>
    <property type="evidence" value="ECO:0007669"/>
    <property type="project" value="UniProtKB-SubCell"/>
</dbReference>
<evidence type="ECO:0000256" key="5">
    <source>
        <dbReference type="ARBA" id="ARBA00022496"/>
    </source>
</evidence>
<evidence type="ECO:0000256" key="8">
    <source>
        <dbReference type="ARBA" id="ARBA00023004"/>
    </source>
</evidence>
<dbReference type="FunFam" id="3.40.50.300:FF:000134">
    <property type="entry name" value="Iron-enterobactin ABC transporter ATP-binding protein"/>
    <property type="match status" value="1"/>
</dbReference>
<keyword evidence="7 12" id="KW-0067">ATP-binding</keyword>
<dbReference type="SMART" id="SM00382">
    <property type="entry name" value="AAA"/>
    <property type="match status" value="1"/>
</dbReference>
<keyword evidence="8" id="KW-0408">Iron</keyword>
<dbReference type="PANTHER" id="PTHR42771:SF3">
    <property type="entry name" value="PETROBACTIN IMPORT ATP-BINDING PROTEIN YCLP"/>
    <property type="match status" value="1"/>
</dbReference>
<dbReference type="KEGG" id="ifl:C1H71_10585"/>
<evidence type="ECO:0000259" key="11">
    <source>
        <dbReference type="PROSITE" id="PS50893"/>
    </source>
</evidence>
<dbReference type="Gene3D" id="3.40.50.300">
    <property type="entry name" value="P-loop containing nucleotide triphosphate hydrolases"/>
    <property type="match status" value="1"/>
</dbReference>
<dbReference type="PROSITE" id="PS50893">
    <property type="entry name" value="ABC_TRANSPORTER_2"/>
    <property type="match status" value="1"/>
</dbReference>
<dbReference type="AlphaFoldDB" id="A0A7G3G8X7"/>
<evidence type="ECO:0000313" key="13">
    <source>
        <dbReference type="Proteomes" id="UP000515917"/>
    </source>
</evidence>
<evidence type="ECO:0000256" key="3">
    <source>
        <dbReference type="ARBA" id="ARBA00022448"/>
    </source>
</evidence>
<dbReference type="PANTHER" id="PTHR42771">
    <property type="entry name" value="IRON(3+)-HYDROXAMATE IMPORT ATP-BINDING PROTEIN FHUC"/>
    <property type="match status" value="1"/>
</dbReference>
<organism evidence="12 13">
    <name type="scientific">Iodobacter fluviatilis</name>
    <dbReference type="NCBI Taxonomy" id="537"/>
    <lineage>
        <taxon>Bacteria</taxon>
        <taxon>Pseudomonadati</taxon>
        <taxon>Pseudomonadota</taxon>
        <taxon>Betaproteobacteria</taxon>
        <taxon>Neisseriales</taxon>
        <taxon>Chitinibacteraceae</taxon>
        <taxon>Iodobacter</taxon>
    </lineage>
</organism>
<accession>A0A7G3G8X7</accession>
<evidence type="ECO:0000256" key="9">
    <source>
        <dbReference type="ARBA" id="ARBA00023065"/>
    </source>
</evidence>
<dbReference type="SUPFAM" id="SSF52540">
    <property type="entry name" value="P-loop containing nucleoside triphosphate hydrolases"/>
    <property type="match status" value="1"/>
</dbReference>
<feature type="domain" description="ABC transporter" evidence="11">
    <location>
        <begin position="14"/>
        <end position="249"/>
    </location>
</feature>
<dbReference type="InterPro" id="IPR017871">
    <property type="entry name" value="ABC_transporter-like_CS"/>
</dbReference>
<evidence type="ECO:0000256" key="2">
    <source>
        <dbReference type="ARBA" id="ARBA00005417"/>
    </source>
</evidence>
<keyword evidence="9" id="KW-0406">Ion transport</keyword>
<dbReference type="InterPro" id="IPR003593">
    <property type="entry name" value="AAA+_ATPase"/>
</dbReference>
<evidence type="ECO:0000256" key="7">
    <source>
        <dbReference type="ARBA" id="ARBA00022840"/>
    </source>
</evidence>
<protein>
    <submittedName>
        <fullName evidence="12">Cobalamin ABC transporter ATP-binding protein</fullName>
    </submittedName>
</protein>
<evidence type="ECO:0000313" key="12">
    <source>
        <dbReference type="EMBL" id="QBC43940.1"/>
    </source>
</evidence>
<name>A0A7G3G8X7_9NEIS</name>
<dbReference type="CDD" id="cd03214">
    <property type="entry name" value="ABC_Iron-Siderophores_B12_Hemin"/>
    <property type="match status" value="1"/>
</dbReference>
<keyword evidence="6" id="KW-0547">Nucleotide-binding</keyword>
<dbReference type="GO" id="GO:0006826">
    <property type="term" value="P:iron ion transport"/>
    <property type="evidence" value="ECO:0007669"/>
    <property type="project" value="UniProtKB-KW"/>
</dbReference>
<proteinExistence type="inferred from homology"/>
<dbReference type="InterPro" id="IPR003439">
    <property type="entry name" value="ABC_transporter-like_ATP-bd"/>
</dbReference>
<sequence>MAVAAPGSRTMSHLSLRSLAIQQGERLLCKDLNLEISKGESWLILGENGCGKSTLLATLAAWLKPAAGKILLNQRPLKEWPGHERAKEIAWLSQQDDCPFPLSVIEKVLSGRHPHQGPWDWESQEDLRLADEQLARLDLSDLKHRDLATLSGGERRRASLAATLAQQAPLILLDEPLSQLDLRHQQQALSVLREENQAGRTLLMVSHDPNHAQQWASHVLLMFGDGQWLAGPTSEIMNSKNLSALYRTEIRSASIEGQEWFIPLPR</sequence>
<gene>
    <name evidence="12" type="ORF">C1H71_10585</name>
</gene>
<dbReference type="Proteomes" id="UP000515917">
    <property type="component" value="Chromosome"/>
</dbReference>
<dbReference type="EMBL" id="CP025781">
    <property type="protein sequence ID" value="QBC43940.1"/>
    <property type="molecule type" value="Genomic_DNA"/>
</dbReference>
<comment type="subcellular location">
    <subcellularLocation>
        <location evidence="1">Cell membrane</location>
        <topology evidence="1">Peripheral membrane protein</topology>
    </subcellularLocation>
</comment>
<dbReference type="InterPro" id="IPR027417">
    <property type="entry name" value="P-loop_NTPase"/>
</dbReference>
<comment type="similarity">
    <text evidence="2">Belongs to the ABC transporter superfamily.</text>
</comment>
<evidence type="ECO:0000256" key="1">
    <source>
        <dbReference type="ARBA" id="ARBA00004202"/>
    </source>
</evidence>
<evidence type="ECO:0000256" key="4">
    <source>
        <dbReference type="ARBA" id="ARBA00022475"/>
    </source>
</evidence>